<dbReference type="Pfam" id="PF04265">
    <property type="entry name" value="TPK_B1_binding"/>
    <property type="match status" value="1"/>
</dbReference>
<dbReference type="SMART" id="SM00983">
    <property type="entry name" value="TPK_B1_binding"/>
    <property type="match status" value="1"/>
</dbReference>
<dbReference type="AlphaFoldDB" id="D2MQH8"/>
<dbReference type="GO" id="GO:0006772">
    <property type="term" value="P:thiamine metabolic process"/>
    <property type="evidence" value="ECO:0007669"/>
    <property type="project" value="UniProtKB-UniRule"/>
</dbReference>
<dbReference type="Gene3D" id="3.40.50.10240">
    <property type="entry name" value="Thiamin pyrophosphokinase, catalytic domain"/>
    <property type="match status" value="1"/>
</dbReference>
<proteinExistence type="predicted"/>
<reference evidence="8" key="1">
    <citation type="submission" date="2009-12" db="EMBL/GenBank/DDBJ databases">
        <title>Sequence of Clostridiales genomosp. BVAB3 str. UPII9-5.</title>
        <authorList>
            <person name="Madupu R."/>
            <person name="Durkin A.S."/>
            <person name="Torralba M."/>
            <person name="Methe B."/>
            <person name="Sutton G.G."/>
            <person name="Strausberg R.L."/>
            <person name="Nelson K.E."/>
        </authorList>
    </citation>
    <scope>NUCLEOTIDE SEQUENCE [LARGE SCALE GENOMIC DNA]</scope>
    <source>
        <strain evidence="8">W1219</strain>
    </source>
</reference>
<evidence type="ECO:0000256" key="1">
    <source>
        <dbReference type="ARBA" id="ARBA00022679"/>
    </source>
</evidence>
<evidence type="ECO:0000256" key="2">
    <source>
        <dbReference type="ARBA" id="ARBA00022741"/>
    </source>
</evidence>
<protein>
    <recommendedName>
        <fullName evidence="5">Thiamine diphosphokinase</fullName>
        <ecNumber evidence="5">2.7.6.2</ecNumber>
    </recommendedName>
</protein>
<evidence type="ECO:0000256" key="4">
    <source>
        <dbReference type="ARBA" id="ARBA00022840"/>
    </source>
</evidence>
<dbReference type="GO" id="GO:0030975">
    <property type="term" value="F:thiamine binding"/>
    <property type="evidence" value="ECO:0007669"/>
    <property type="project" value="InterPro"/>
</dbReference>
<dbReference type="OrthoDB" id="9804377at2"/>
<dbReference type="EMBL" id="ADFR01000016">
    <property type="protein sequence ID" value="EFC05247.1"/>
    <property type="molecule type" value="Genomic_DNA"/>
</dbReference>
<dbReference type="EC" id="2.7.6.2" evidence="5"/>
<keyword evidence="1 7" id="KW-0808">Transferase</keyword>
<dbReference type="InterPro" id="IPR007373">
    <property type="entry name" value="Thiamin_PyroPKinase_B1-bd"/>
</dbReference>
<dbReference type="RefSeq" id="WP_006627641.1">
    <property type="nucleotide sequence ID" value="NZ_ADFR01000016.1"/>
</dbReference>
<dbReference type="InterPro" id="IPR006282">
    <property type="entry name" value="Thi_PPkinase"/>
</dbReference>
<dbReference type="Proteomes" id="UP000005017">
    <property type="component" value="Unassembled WGS sequence"/>
</dbReference>
<dbReference type="NCBIfam" id="TIGR01378">
    <property type="entry name" value="thi_PPkinase"/>
    <property type="match status" value="1"/>
</dbReference>
<keyword evidence="2" id="KW-0547">Nucleotide-binding</keyword>
<evidence type="ECO:0000256" key="3">
    <source>
        <dbReference type="ARBA" id="ARBA00022777"/>
    </source>
</evidence>
<evidence type="ECO:0000259" key="6">
    <source>
        <dbReference type="SMART" id="SM00983"/>
    </source>
</evidence>
<sequence length="202" mass="22885">MNQAIVILGRVQELPSYTNVDWIGVDYGADFLATRGIFMKLAIGDFDSTDALDEIRNFAEEVIVLPTLKEDTDSAASLKVLKQKGYDSIILWGAMGGRMDHELVNIGLLYRYPGIEMRDHHQVLKVLAPGQYRIQKEYKYLSFLTNDSSELSAEGLLYPLRKLRLTKEDLFATSNQFLQDEIELTVRKGLVLCMQCEDEKGA</sequence>
<evidence type="ECO:0000256" key="5">
    <source>
        <dbReference type="NCBIfam" id="TIGR01378"/>
    </source>
</evidence>
<keyword evidence="3 7" id="KW-0418">Kinase</keyword>
<evidence type="ECO:0000313" key="8">
    <source>
        <dbReference type="Proteomes" id="UP000005017"/>
    </source>
</evidence>
<dbReference type="PANTHER" id="PTHR41299">
    <property type="entry name" value="THIAMINE PYROPHOSPHOKINASE"/>
    <property type="match status" value="1"/>
</dbReference>
<dbReference type="InterPro" id="IPR007371">
    <property type="entry name" value="TPK_catalytic"/>
</dbReference>
<dbReference type="CDD" id="cd07995">
    <property type="entry name" value="TPK"/>
    <property type="match status" value="1"/>
</dbReference>
<gene>
    <name evidence="7" type="ORF">HMPREF9013_0531</name>
</gene>
<dbReference type="GO" id="GO:0016301">
    <property type="term" value="F:kinase activity"/>
    <property type="evidence" value="ECO:0007669"/>
    <property type="project" value="UniProtKB-KW"/>
</dbReference>
<dbReference type="STRING" id="679192.HMPREF9013_0531"/>
<name>D2MQH8_9FIRM</name>
<evidence type="ECO:0000313" key="7">
    <source>
        <dbReference type="EMBL" id="EFC05247.1"/>
    </source>
</evidence>
<comment type="caution">
    <text evidence="7">The sequence shown here is derived from an EMBL/GenBank/DDBJ whole genome shotgun (WGS) entry which is preliminary data.</text>
</comment>
<dbReference type="SUPFAM" id="SSF63862">
    <property type="entry name" value="Thiamin pyrophosphokinase, substrate-binding domain"/>
    <property type="match status" value="1"/>
</dbReference>
<dbReference type="GO" id="GO:0004788">
    <property type="term" value="F:thiamine diphosphokinase activity"/>
    <property type="evidence" value="ECO:0007669"/>
    <property type="project" value="UniProtKB-UniRule"/>
</dbReference>
<dbReference type="InterPro" id="IPR036759">
    <property type="entry name" value="TPK_catalytic_sf"/>
</dbReference>
<dbReference type="Pfam" id="PF04263">
    <property type="entry name" value="TPK_catalytic"/>
    <property type="match status" value="1"/>
</dbReference>
<dbReference type="InterPro" id="IPR036371">
    <property type="entry name" value="TPK_B1-bd_sf"/>
</dbReference>
<dbReference type="eggNOG" id="COG1564">
    <property type="taxonomic scope" value="Bacteria"/>
</dbReference>
<feature type="domain" description="Thiamin pyrophosphokinase thiamin-binding" evidence="6">
    <location>
        <begin position="130"/>
        <end position="192"/>
    </location>
</feature>
<dbReference type="PANTHER" id="PTHR41299:SF1">
    <property type="entry name" value="THIAMINE PYROPHOSPHOKINASE"/>
    <property type="match status" value="1"/>
</dbReference>
<dbReference type="SUPFAM" id="SSF63999">
    <property type="entry name" value="Thiamin pyrophosphokinase, catalytic domain"/>
    <property type="match status" value="1"/>
</dbReference>
<keyword evidence="4" id="KW-0067">ATP-binding</keyword>
<organism evidence="7 8">
    <name type="scientific">Bulleidia extructa W1219</name>
    <dbReference type="NCBI Taxonomy" id="679192"/>
    <lineage>
        <taxon>Bacteria</taxon>
        <taxon>Bacillati</taxon>
        <taxon>Bacillota</taxon>
        <taxon>Erysipelotrichia</taxon>
        <taxon>Erysipelotrichales</taxon>
        <taxon>Erysipelotrichaceae</taxon>
        <taxon>Bulleidia</taxon>
    </lineage>
</organism>
<dbReference type="GO" id="GO:0009229">
    <property type="term" value="P:thiamine diphosphate biosynthetic process"/>
    <property type="evidence" value="ECO:0007669"/>
    <property type="project" value="InterPro"/>
</dbReference>
<dbReference type="InterPro" id="IPR053149">
    <property type="entry name" value="TPK"/>
</dbReference>
<dbReference type="GO" id="GO:0005524">
    <property type="term" value="F:ATP binding"/>
    <property type="evidence" value="ECO:0007669"/>
    <property type="project" value="UniProtKB-KW"/>
</dbReference>
<keyword evidence="8" id="KW-1185">Reference proteome</keyword>
<accession>D2MQH8</accession>